<reference evidence="1 2" key="1">
    <citation type="journal article" date="2014" name="Genome Announc.">
        <title>Complete genome sequence of Magnetospirillum gryphiswaldense MSR-1.</title>
        <authorList>
            <person name="Wang X."/>
            <person name="Wang Q."/>
            <person name="Zhang W."/>
            <person name="Wang Y."/>
            <person name="Li L."/>
            <person name="Wen T."/>
            <person name="Zhang T."/>
            <person name="Zhang Y."/>
            <person name="Xu J."/>
            <person name="Hu J."/>
            <person name="Li S."/>
            <person name="Liu L."/>
            <person name="Liu J."/>
            <person name="Jiang W."/>
            <person name="Tian J."/>
            <person name="Li Y."/>
            <person name="Schuler D."/>
            <person name="Wang L."/>
            <person name="Li J."/>
        </authorList>
    </citation>
    <scope>NUCLEOTIDE SEQUENCE [LARGE SCALE GENOMIC DNA]</scope>
    <source>
        <strain evidence="2">DSM 6361 / JCM 21280 / NBRC 15271 / MSR-1</strain>
    </source>
</reference>
<proteinExistence type="predicted"/>
<protein>
    <submittedName>
        <fullName evidence="1">Uncharacterized protein</fullName>
    </submittedName>
</protein>
<accession>V6F495</accession>
<name>V6F495_MAGGM</name>
<dbReference type="HOGENOM" id="CLU_2246740_0_0_5"/>
<evidence type="ECO:0000313" key="1">
    <source>
        <dbReference type="EMBL" id="CDK99131.1"/>
    </source>
</evidence>
<evidence type="ECO:0000313" key="2">
    <source>
        <dbReference type="Proteomes" id="UP000018922"/>
    </source>
</evidence>
<sequence length="104" mass="11760">MRRSTLDAALIQMEVAMNIRVGQYREAIDHLFHLITVDYCACVGLRERTTWAGIARKVLAEVEQLECLRAKADDRRRQARCILAAKARLSDFPDNTALMPNGEG</sequence>
<dbReference type="AlphaFoldDB" id="V6F495"/>
<dbReference type="EMBL" id="HG794546">
    <property type="protein sequence ID" value="CDK99131.1"/>
    <property type="molecule type" value="Genomic_DNA"/>
</dbReference>
<dbReference type="Proteomes" id="UP000018922">
    <property type="component" value="Chromosome I"/>
</dbReference>
<dbReference type="KEGG" id="mgy:MGMSRv2__1916"/>
<organism evidence="1 2">
    <name type="scientific">Magnetospirillum gryphiswaldense (strain DSM 6361 / JCM 21280 / NBRC 15271 / MSR-1)</name>
    <dbReference type="NCBI Taxonomy" id="431944"/>
    <lineage>
        <taxon>Bacteria</taxon>
        <taxon>Pseudomonadati</taxon>
        <taxon>Pseudomonadota</taxon>
        <taxon>Alphaproteobacteria</taxon>
        <taxon>Rhodospirillales</taxon>
        <taxon>Rhodospirillaceae</taxon>
        <taxon>Magnetospirillum</taxon>
    </lineage>
</organism>
<dbReference type="STRING" id="1430440.MGMSRv2__1916"/>
<keyword evidence="2" id="KW-1185">Reference proteome</keyword>
<gene>
    <name evidence="1" type="ordered locus">MGMSRv2__1916</name>
</gene>